<dbReference type="SMART" id="SM00912">
    <property type="entry name" value="Haemagg_act"/>
    <property type="match status" value="1"/>
</dbReference>
<evidence type="ECO:0000313" key="3">
    <source>
        <dbReference type="Proteomes" id="UP000076925"/>
    </source>
</evidence>
<dbReference type="Gene3D" id="2.160.20.10">
    <property type="entry name" value="Single-stranded right-handed beta-helix, Pectin lyase-like"/>
    <property type="match status" value="3"/>
</dbReference>
<dbReference type="STRING" id="128403.WA1_06985"/>
<dbReference type="NCBIfam" id="TIGR01901">
    <property type="entry name" value="adhes_NPXG"/>
    <property type="match status" value="1"/>
</dbReference>
<dbReference type="InterPro" id="IPR011050">
    <property type="entry name" value="Pectin_lyase_fold/virulence"/>
</dbReference>
<comment type="caution">
    <text evidence="2">The sequence shown here is derived from an EMBL/GenBank/DDBJ whole genome shotgun (WGS) entry which is preliminary data.</text>
</comment>
<dbReference type="EMBL" id="ANNX02000051">
    <property type="protein sequence ID" value="KYC35561.1"/>
    <property type="molecule type" value="Genomic_DNA"/>
</dbReference>
<gene>
    <name evidence="2" type="ORF">WA1_06985</name>
</gene>
<dbReference type="InterPro" id="IPR012334">
    <property type="entry name" value="Pectin_lyas_fold"/>
</dbReference>
<feature type="domain" description="Filamentous haemagglutinin FhaB/tRNA nuclease CdiA-like TPS" evidence="1">
    <location>
        <begin position="8"/>
        <end position="121"/>
    </location>
</feature>
<keyword evidence="3" id="KW-1185">Reference proteome</keyword>
<protein>
    <recommendedName>
        <fullName evidence="1">Filamentous haemagglutinin FhaB/tRNA nuclease CdiA-like TPS domain-containing protein</fullName>
    </recommendedName>
</protein>
<name>A0A139WT05_9CYAN</name>
<accession>A0A139WT05</accession>
<evidence type="ECO:0000259" key="1">
    <source>
        <dbReference type="SMART" id="SM00912"/>
    </source>
</evidence>
<dbReference type="Proteomes" id="UP000076925">
    <property type="component" value="Unassembled WGS sequence"/>
</dbReference>
<dbReference type="Pfam" id="PF05860">
    <property type="entry name" value="TPS"/>
    <property type="match status" value="1"/>
</dbReference>
<reference evidence="2 3" key="1">
    <citation type="journal article" date="2013" name="Genome Biol. Evol.">
        <title>Genomes of Stigonematalean cyanobacteria (subsection V) and the evolution of oxygenic photosynthesis from prokaryotes to plastids.</title>
        <authorList>
            <person name="Dagan T."/>
            <person name="Roettger M."/>
            <person name="Stucken K."/>
            <person name="Landan G."/>
            <person name="Koch R."/>
            <person name="Major P."/>
            <person name="Gould S.B."/>
            <person name="Goremykin V.V."/>
            <person name="Rippka R."/>
            <person name="Tandeau de Marsac N."/>
            <person name="Gugger M."/>
            <person name="Lockhart P.J."/>
            <person name="Allen J.F."/>
            <person name="Brune I."/>
            <person name="Maus I."/>
            <person name="Puhler A."/>
            <person name="Martin W.F."/>
        </authorList>
    </citation>
    <scope>NUCLEOTIDE SEQUENCE [LARGE SCALE GENOMIC DNA]</scope>
    <source>
        <strain evidence="2 3">PCC 7110</strain>
    </source>
</reference>
<dbReference type="InterPro" id="IPR008638">
    <property type="entry name" value="FhaB/CdiA-like_TPS"/>
</dbReference>
<dbReference type="SUPFAM" id="SSF51126">
    <property type="entry name" value="Pectin lyase-like"/>
    <property type="match status" value="6"/>
</dbReference>
<proteinExistence type="predicted"/>
<organism evidence="2 3">
    <name type="scientific">Scytonema hofmannii PCC 7110</name>
    <dbReference type="NCBI Taxonomy" id="128403"/>
    <lineage>
        <taxon>Bacteria</taxon>
        <taxon>Bacillati</taxon>
        <taxon>Cyanobacteriota</taxon>
        <taxon>Cyanophyceae</taxon>
        <taxon>Nostocales</taxon>
        <taxon>Scytonemataceae</taxon>
        <taxon>Scytonema</taxon>
    </lineage>
</organism>
<evidence type="ECO:0000313" key="2">
    <source>
        <dbReference type="EMBL" id="KYC35561.1"/>
    </source>
</evidence>
<sequence>MIPDNTLGSESSVVNQNVDVKGSLGDRIDGGATRGTSLFHSFEKFNVDANGRVYFNPENGIQNIFSRVTGGNLSNIQGTLGVLSSANLFFINPNGIVFGPNAKLDVGGSFLGSTANSLLFGNQFEFSAADKLAPPQLLTVNIPTGLRFRDNPVNTVNPVNITIQSSLQIPSGKSLAFVGSDVLLNKGVLLTESGRIELGGVRGTGDIGLDGNTLQLNFPDNVARADVRLKNSSEVNVRGGGGGNISINAKDIEISGESLVRGGISLSPTVLTGAQAGDITLNATGAVTISDQSSIRGTVVNAPGYSGNINSITGNTGNINIKAGSLSMTSGAFLNASTVGKGNAGNVTVRAENGVSLTGSGTNIVSNIEAGGEGKGGNVNITVDKGSLTMSDGAQINANTFGKGNAGDVNLRAENGVSLSGSNTRIFSTLESGDEGKGGNINITVDKGSFNMSDGAQINANTYGKGDAGNVTVRAENGSVSLGTDAIIGSNIEAGGDGKGGEINITAKSLSLSSGGQLLTIVRQSQNQRPAGKGNAGNVNVTVRGGDVTLAGVSSVNGFPSFIASQVNPGATGNGGDVNLTIENGSLLMSNGAQISASTYGKGNAGNVNVRTESGSVALSGDSYIFSNIEAGGDGKGGIINITAKSLSLNSGGQLQTIIRQAQAGRPAGKGEAGDVNVIVRGGDVTLAGVSSVNKLRPSLIASYVDTGATGNGGDVNLTIENGSLLMSNGAQISASTYGKGNAGNVNVRTESGSVALSGDSYIFSNIEAGGDGKGGIINITAKSLSLNSGGQLQTIIRQAQAGRPAGKGEAGDVNVTVRGGDVTLDGVSSVSSLPSLIASYVDTGATGNGGDINLTIENGSLLMSNGAQISASTFGTGDAGNINIDVRNAVNLFGFTTLGTDSGSFNQISSLVGQKATGNGGNIDIKAGSLSMNDLSVLSTATFGQGNAGKVSLQIDGSVTLTTRSNIRSNVEQGGEGIAGNINIQARSLTLTNGGLIGSVVFREGNGLNGGRGKAGNIEINTKDFVNISGYSSVQFPGLFSITGFSSGLFASAERGTTNTEPQAAGNITVTTGDFRIADGAVVNALTSNNGNGGNITINAKTFTSVDGGQVLTTTRGNGDAGSITLTISEGITLFGFDSNFNRRIEQAARFGPPTDIVNNQGPESGIFANALGSTGNGGTITINAKTFEATNGGQVTTSTSGSGKAGDIIFRVSDRIFISGSNSGFFSSTAKDSQGDGGSIDIDPRELSLRDGARISVDSGGNGKGGSIVIGAGILRLDNAKITAETQSAEGGDIKLNLQDLLILRRGSKISATAGKAQGRGDGGDITINIPDGVIIAFPQENSDITANAFEGRGGNISIRGALLGIAPLSRQQLEQFDPNRLDPNNVPTSDITAISQQQPQQQGSVQLNTEIDPNRGLVELPEEVTDPSKEIAQNPCQRGVGSRFIVTGRGGLPTNPVQTVNNNNVQVDLVEPVNTAQNSASTTHTTLSSTSPNLKQFVPAQGWVFNEKGEVVLTAYDPTTIGAQRPLRTLTPTSCAVR</sequence>